<feature type="domain" description="ABC transporter" evidence="9">
    <location>
        <begin position="6"/>
        <end position="241"/>
    </location>
</feature>
<dbReference type="KEGG" id="broo:brsh051_13300"/>
<dbReference type="AlphaFoldDB" id="A0AAN0MGS7"/>
<dbReference type="EMBL" id="AP028056">
    <property type="protein sequence ID" value="BEH02049.1"/>
    <property type="molecule type" value="Genomic_DNA"/>
</dbReference>
<evidence type="ECO:0000313" key="10">
    <source>
        <dbReference type="EMBL" id="BEH02049.1"/>
    </source>
</evidence>
<dbReference type="InterPro" id="IPR027417">
    <property type="entry name" value="P-loop_NTPase"/>
</dbReference>
<dbReference type="GO" id="GO:0042626">
    <property type="term" value="F:ATPase-coupled transmembrane transporter activity"/>
    <property type="evidence" value="ECO:0007669"/>
    <property type="project" value="TreeGrafter"/>
</dbReference>
<keyword evidence="11" id="KW-1185">Reference proteome</keyword>
<evidence type="ECO:0000256" key="3">
    <source>
        <dbReference type="ARBA" id="ARBA00022448"/>
    </source>
</evidence>
<dbReference type="GO" id="GO:0016887">
    <property type="term" value="F:ATP hydrolysis activity"/>
    <property type="evidence" value="ECO:0007669"/>
    <property type="project" value="InterPro"/>
</dbReference>
<gene>
    <name evidence="10" type="ORF">brsh051_13300</name>
</gene>
<name>A0AAN0MGS7_9ACTN</name>
<protein>
    <recommendedName>
        <fullName evidence="9">ABC transporter domain-containing protein</fullName>
    </recommendedName>
</protein>
<dbReference type="GO" id="GO:0005524">
    <property type="term" value="F:ATP binding"/>
    <property type="evidence" value="ECO:0007669"/>
    <property type="project" value="UniProtKB-KW"/>
</dbReference>
<dbReference type="InterPro" id="IPR003439">
    <property type="entry name" value="ABC_transporter-like_ATP-bd"/>
</dbReference>
<dbReference type="PANTHER" id="PTHR43553:SF24">
    <property type="entry name" value="ENERGY-COUPLING FACTOR TRANSPORTER ATP-BINDING PROTEIN ECFA1"/>
    <property type="match status" value="1"/>
</dbReference>
<evidence type="ECO:0000259" key="9">
    <source>
        <dbReference type="PROSITE" id="PS50893"/>
    </source>
</evidence>
<keyword evidence="3" id="KW-0813">Transport</keyword>
<evidence type="ECO:0000256" key="8">
    <source>
        <dbReference type="ARBA" id="ARBA00023136"/>
    </source>
</evidence>
<keyword evidence="4" id="KW-1003">Cell membrane</keyword>
<dbReference type="PANTHER" id="PTHR43553">
    <property type="entry name" value="HEAVY METAL TRANSPORTER"/>
    <property type="match status" value="1"/>
</dbReference>
<evidence type="ECO:0000256" key="5">
    <source>
        <dbReference type="ARBA" id="ARBA00022741"/>
    </source>
</evidence>
<dbReference type="CDD" id="cd03225">
    <property type="entry name" value="ABC_cobalt_CbiO_domain1"/>
    <property type="match status" value="1"/>
</dbReference>
<evidence type="ECO:0000256" key="6">
    <source>
        <dbReference type="ARBA" id="ARBA00022840"/>
    </source>
</evidence>
<comment type="subcellular location">
    <subcellularLocation>
        <location evidence="1">Cell membrane</location>
    </subcellularLocation>
</comment>
<evidence type="ECO:0000256" key="2">
    <source>
        <dbReference type="ARBA" id="ARBA00005417"/>
    </source>
</evidence>
<dbReference type="SUPFAM" id="SSF52540">
    <property type="entry name" value="P-loop containing nucleoside triphosphate hydrolases"/>
    <property type="match status" value="1"/>
</dbReference>
<keyword evidence="5" id="KW-0547">Nucleotide-binding</keyword>
<dbReference type="Gene3D" id="3.40.50.300">
    <property type="entry name" value="P-loop containing nucleotide triphosphate hydrolases"/>
    <property type="match status" value="1"/>
</dbReference>
<dbReference type="Pfam" id="PF00005">
    <property type="entry name" value="ABC_tran"/>
    <property type="match status" value="1"/>
</dbReference>
<keyword evidence="8" id="KW-0472">Membrane</keyword>
<evidence type="ECO:0000256" key="4">
    <source>
        <dbReference type="ARBA" id="ARBA00022475"/>
    </source>
</evidence>
<organism evidence="10 11">
    <name type="scientific">Brooklawnia propionicigenes</name>
    <dbReference type="NCBI Taxonomy" id="3041175"/>
    <lineage>
        <taxon>Bacteria</taxon>
        <taxon>Bacillati</taxon>
        <taxon>Actinomycetota</taxon>
        <taxon>Actinomycetes</taxon>
        <taxon>Propionibacteriales</taxon>
        <taxon>Propionibacteriaceae</taxon>
        <taxon>Brooklawnia</taxon>
    </lineage>
</organism>
<evidence type="ECO:0000313" key="11">
    <source>
        <dbReference type="Proteomes" id="UP001431656"/>
    </source>
</evidence>
<evidence type="ECO:0000256" key="7">
    <source>
        <dbReference type="ARBA" id="ARBA00022967"/>
    </source>
</evidence>
<accession>A0AAN0MGS7</accession>
<keyword evidence="7" id="KW-1278">Translocase</keyword>
<sequence>MSEPIIRVDHLGYCYPDGTQALDDISISIQPQEMVALIGTNGSGKTTLSKCLNGILKATSGSVLVDRIKVDAGLRSSKLISSIGYVFQNPDHQLFNNNIYDEIAYAPRNLKLSADEVDHRVREAARIAGIGEELFGEHPFFQTKGIRQRIAIASILSLRPKVIIVDEPTTGQDYRQSREVMEFLRELNREGHTIIVITHDMDIVAEHTDRVIAMTHGKVILDGPTRDVLTNTEVIAEADLLPPLVTRLDQRLAGPQFSGQALFPDELLAEWNARSAMPTAAEIGR</sequence>
<dbReference type="RefSeq" id="WP_286268356.1">
    <property type="nucleotide sequence ID" value="NZ_AP028056.1"/>
</dbReference>
<keyword evidence="6" id="KW-0067">ATP-binding</keyword>
<dbReference type="GO" id="GO:0043190">
    <property type="term" value="C:ATP-binding cassette (ABC) transporter complex"/>
    <property type="evidence" value="ECO:0007669"/>
    <property type="project" value="TreeGrafter"/>
</dbReference>
<comment type="similarity">
    <text evidence="2">Belongs to the ABC transporter superfamily.</text>
</comment>
<evidence type="ECO:0000256" key="1">
    <source>
        <dbReference type="ARBA" id="ARBA00004236"/>
    </source>
</evidence>
<dbReference type="InterPro" id="IPR003593">
    <property type="entry name" value="AAA+_ATPase"/>
</dbReference>
<dbReference type="Proteomes" id="UP001431656">
    <property type="component" value="Chromosome"/>
</dbReference>
<dbReference type="SMART" id="SM00382">
    <property type="entry name" value="AAA"/>
    <property type="match status" value="1"/>
</dbReference>
<dbReference type="InterPro" id="IPR050095">
    <property type="entry name" value="ECF_ABC_transporter_ATP-bd"/>
</dbReference>
<proteinExistence type="inferred from homology"/>
<dbReference type="PROSITE" id="PS50893">
    <property type="entry name" value="ABC_TRANSPORTER_2"/>
    <property type="match status" value="1"/>
</dbReference>
<reference evidence="10" key="1">
    <citation type="journal article" date="2024" name="Int. J. Syst. Evol. Microbiol.">
        <title>Brooklawnia propionicigenes sp. nov., a facultatively anaerobic, propionate-producing bacterium isolated from a methanogenic reactor treating waste from cattle farms.</title>
        <authorList>
            <person name="Akita Y."/>
            <person name="Ueki A."/>
            <person name="Tonouchi A."/>
            <person name="Sugawara Y."/>
            <person name="Honma S."/>
            <person name="Kaku N."/>
            <person name="Ueki K."/>
        </authorList>
    </citation>
    <scope>NUCLEOTIDE SEQUENCE</scope>
    <source>
        <strain evidence="10">SH051</strain>
    </source>
</reference>
<dbReference type="FunFam" id="3.40.50.300:FF:000224">
    <property type="entry name" value="Energy-coupling factor transporter ATP-binding protein EcfA"/>
    <property type="match status" value="1"/>
</dbReference>
<dbReference type="InterPro" id="IPR015856">
    <property type="entry name" value="ABC_transpr_CbiO/EcfA_su"/>
</dbReference>